<sequence length="404" mass="45245">MVYTVNEIELNLGGMREERPFGFYRSPNPRLNDRSLHLFDHLSIFAEYCIFFYMTPNFARISSEDLAQLQSSVQILDLPSRQEFSKVEARFAGKSSRTNRLKSFLPRRNYDYIKLCLETPKLKGVVVTDFELVSKDIVLGGKGDLFLLSSESHSSLHVLLWKGRVVVPQDQVYDVLQYCHRKSDHGDFSGTLAIVREYYTFVPSILVRGFVDACPTCTAKRALNNVFSYAAPDINNAISFSNSFDLLAVSNSQDEELSTLPTSSPFIFSGLDFEDSDPMELPVPPPLFSRLSTGSRGSHDGLPQSLPMSREVSLFQGIPNGWQYFTDYDVAHKDFVEHKDEVMSQQLKPPAHQKRPRIPSIAPLNTTNTNSGGRADANKAKEKGVQIRNGVSECDIPTANPNGG</sequence>
<feature type="region of interest" description="Disordered" evidence="1">
    <location>
        <begin position="344"/>
        <end position="404"/>
    </location>
</feature>
<evidence type="ECO:0000313" key="3">
    <source>
        <dbReference type="Proteomes" id="UP000188533"/>
    </source>
</evidence>
<evidence type="ECO:0000256" key="1">
    <source>
        <dbReference type="SAM" id="MobiDB-lite"/>
    </source>
</evidence>
<accession>A0A1Q3EKL1</accession>
<dbReference type="STRING" id="5353.A0A1Q3EKL1"/>
<gene>
    <name evidence="2" type="ORF">LENED_009746</name>
</gene>
<evidence type="ECO:0000313" key="2">
    <source>
        <dbReference type="EMBL" id="GAW07735.1"/>
    </source>
</evidence>
<proteinExistence type="predicted"/>
<dbReference type="AlphaFoldDB" id="A0A1Q3EKL1"/>
<name>A0A1Q3EKL1_LENED</name>
<feature type="compositionally biased region" description="Polar residues" evidence="1">
    <location>
        <begin position="363"/>
        <end position="372"/>
    </location>
</feature>
<reference evidence="2 3" key="2">
    <citation type="submission" date="2017-02" db="EMBL/GenBank/DDBJ databases">
        <title>A genome survey and senescence transcriptome analysis in Lentinula edodes.</title>
        <authorList>
            <person name="Sakamoto Y."/>
            <person name="Nakade K."/>
            <person name="Sato S."/>
            <person name="Yoshida Y."/>
            <person name="Miyazaki K."/>
            <person name="Natsume S."/>
            <person name="Konno N."/>
        </authorList>
    </citation>
    <scope>NUCLEOTIDE SEQUENCE [LARGE SCALE GENOMIC DNA]</scope>
    <source>
        <strain evidence="2 3">NBRC 111202</strain>
    </source>
</reference>
<feature type="compositionally biased region" description="Basic and acidic residues" evidence="1">
    <location>
        <begin position="376"/>
        <end position="385"/>
    </location>
</feature>
<reference evidence="2 3" key="1">
    <citation type="submission" date="2016-08" db="EMBL/GenBank/DDBJ databases">
        <authorList>
            <consortium name="Lentinula edodes genome sequencing consortium"/>
            <person name="Sakamoto Y."/>
            <person name="Nakade K."/>
            <person name="Sato S."/>
            <person name="Yoshida Y."/>
            <person name="Miyazaki K."/>
            <person name="Natsume S."/>
            <person name="Konno N."/>
        </authorList>
    </citation>
    <scope>NUCLEOTIDE SEQUENCE [LARGE SCALE GENOMIC DNA]</scope>
    <source>
        <strain evidence="2 3">NBRC 111202</strain>
    </source>
</reference>
<organism evidence="2 3">
    <name type="scientific">Lentinula edodes</name>
    <name type="common">Shiitake mushroom</name>
    <name type="synonym">Lentinus edodes</name>
    <dbReference type="NCBI Taxonomy" id="5353"/>
    <lineage>
        <taxon>Eukaryota</taxon>
        <taxon>Fungi</taxon>
        <taxon>Dikarya</taxon>
        <taxon>Basidiomycota</taxon>
        <taxon>Agaricomycotina</taxon>
        <taxon>Agaricomycetes</taxon>
        <taxon>Agaricomycetidae</taxon>
        <taxon>Agaricales</taxon>
        <taxon>Marasmiineae</taxon>
        <taxon>Omphalotaceae</taxon>
        <taxon>Lentinula</taxon>
    </lineage>
</organism>
<comment type="caution">
    <text evidence="2">The sequence shown here is derived from an EMBL/GenBank/DDBJ whole genome shotgun (WGS) entry which is preliminary data.</text>
</comment>
<dbReference type="EMBL" id="BDGU01000492">
    <property type="protein sequence ID" value="GAW07735.1"/>
    <property type="molecule type" value="Genomic_DNA"/>
</dbReference>
<keyword evidence="3" id="KW-1185">Reference proteome</keyword>
<protein>
    <submittedName>
        <fullName evidence="2">Protein</fullName>
    </submittedName>
</protein>
<dbReference type="Proteomes" id="UP000188533">
    <property type="component" value="Unassembled WGS sequence"/>
</dbReference>